<keyword evidence="5" id="KW-1185">Reference proteome</keyword>
<organism evidence="2 4">
    <name type="scientific">Cercospora beticola</name>
    <name type="common">Sugarbeet leaf spot fungus</name>
    <dbReference type="NCBI Taxonomy" id="122368"/>
    <lineage>
        <taxon>Eukaryota</taxon>
        <taxon>Fungi</taxon>
        <taxon>Dikarya</taxon>
        <taxon>Ascomycota</taxon>
        <taxon>Pezizomycotina</taxon>
        <taxon>Dothideomycetes</taxon>
        <taxon>Dothideomycetidae</taxon>
        <taxon>Mycosphaerellales</taxon>
        <taxon>Mycosphaerellaceae</taxon>
        <taxon>Cercospora</taxon>
    </lineage>
</organism>
<evidence type="ECO:0008006" key="6">
    <source>
        <dbReference type="Google" id="ProtNLM"/>
    </source>
</evidence>
<proteinExistence type="predicted"/>
<feature type="signal peptide" evidence="1">
    <location>
        <begin position="1"/>
        <end position="17"/>
    </location>
</feature>
<reference evidence="2 4" key="1">
    <citation type="submission" date="2015-10" db="EMBL/GenBank/DDBJ databases">
        <title>The cercosporin biosynthetic gene cluster was horizontally transferred to several fungal lineages and shown to be expanded in Cercospora beticola based on microsynteny with recipient genomes.</title>
        <authorList>
            <person name="De Jonge R."/>
            <person name="Ebert M.K."/>
            <person name="Suttle J.C."/>
            <person name="Jurick Ii W.M."/>
            <person name="Secor G.A."/>
            <person name="Thomma B.P."/>
            <person name="Van De Peer Y."/>
            <person name="Bolton M.D."/>
        </authorList>
    </citation>
    <scope>NUCLEOTIDE SEQUENCE [LARGE SCALE GENOMIC DNA]</scope>
    <source>
        <strain evidence="2 4">09-40</strain>
    </source>
</reference>
<keyword evidence="1" id="KW-0732">Signal</keyword>
<evidence type="ECO:0000313" key="4">
    <source>
        <dbReference type="Proteomes" id="UP000230605"/>
    </source>
</evidence>
<feature type="chain" id="PRO_5013713962" description="Extracellular membrane protein CFEM domain-containing protein" evidence="1">
    <location>
        <begin position="18"/>
        <end position="70"/>
    </location>
</feature>
<dbReference type="EMBL" id="LKMD01000105">
    <property type="protein sequence ID" value="PIA93186.1"/>
    <property type="molecule type" value="Genomic_DNA"/>
</dbReference>
<dbReference type="EMBL" id="CP134187">
    <property type="protein sequence ID" value="WPB01641.1"/>
    <property type="molecule type" value="Genomic_DNA"/>
</dbReference>
<reference evidence="3 5" key="2">
    <citation type="submission" date="2023-09" db="EMBL/GenBank/DDBJ databases">
        <title>Complete-Gapless Cercospora beticola genome.</title>
        <authorList>
            <person name="Wyatt N.A."/>
            <person name="Spanner R.E."/>
            <person name="Bolton M.D."/>
        </authorList>
    </citation>
    <scope>NUCLEOTIDE SEQUENCE [LARGE SCALE GENOMIC DNA]</scope>
    <source>
        <strain evidence="3">Cb09-40</strain>
    </source>
</reference>
<gene>
    <name evidence="2" type="ORF">CB0940_04402</name>
    <name evidence="3" type="ORF">RHO25_006271</name>
</gene>
<dbReference type="Proteomes" id="UP001302367">
    <property type="component" value="Chromosome 4"/>
</dbReference>
<evidence type="ECO:0000256" key="1">
    <source>
        <dbReference type="SAM" id="SignalP"/>
    </source>
</evidence>
<dbReference type="AlphaFoldDB" id="A0A2G5HKU5"/>
<dbReference type="Proteomes" id="UP000230605">
    <property type="component" value="Chromosome 4"/>
</dbReference>
<sequence length="70" mass="7523">MFKLRFFLLVALAVALPQDLPGQGVNCMPGTASTSLEECRSHFEYACCAGRICYQSSPGVYEVCVNKGGS</sequence>
<evidence type="ECO:0000313" key="3">
    <source>
        <dbReference type="EMBL" id="WPB01641.1"/>
    </source>
</evidence>
<protein>
    <recommendedName>
        <fullName evidence="6">Extracellular membrane protein CFEM domain-containing protein</fullName>
    </recommendedName>
</protein>
<accession>A0A2G5HKU5</accession>
<name>A0A2G5HKU5_CERBT</name>
<evidence type="ECO:0000313" key="5">
    <source>
        <dbReference type="Proteomes" id="UP001302367"/>
    </source>
</evidence>
<evidence type="ECO:0000313" key="2">
    <source>
        <dbReference type="EMBL" id="PIA93186.1"/>
    </source>
</evidence>